<evidence type="ECO:0000256" key="3">
    <source>
        <dbReference type="ARBA" id="ARBA00022473"/>
    </source>
</evidence>
<evidence type="ECO:0000256" key="1">
    <source>
        <dbReference type="ARBA" id="ARBA00002540"/>
    </source>
</evidence>
<protein>
    <recommendedName>
        <fullName evidence="2">Male-enhanced antigen 1</fullName>
    </recommendedName>
</protein>
<evidence type="ECO:0000256" key="4">
    <source>
        <dbReference type="ARBA" id="ARBA00022553"/>
    </source>
</evidence>
<keyword evidence="3" id="KW-0217">Developmental protein</keyword>
<proteinExistence type="predicted"/>
<organism evidence="8">
    <name type="scientific">Anoplophora glabripennis</name>
    <name type="common">Asian longhorn beetle</name>
    <name type="synonym">Anoplophora nobilis</name>
    <dbReference type="NCBI Taxonomy" id="217634"/>
    <lineage>
        <taxon>Eukaryota</taxon>
        <taxon>Metazoa</taxon>
        <taxon>Ecdysozoa</taxon>
        <taxon>Arthropoda</taxon>
        <taxon>Hexapoda</taxon>
        <taxon>Insecta</taxon>
        <taxon>Pterygota</taxon>
        <taxon>Neoptera</taxon>
        <taxon>Endopterygota</taxon>
        <taxon>Coleoptera</taxon>
        <taxon>Polyphaga</taxon>
        <taxon>Cucujiformia</taxon>
        <taxon>Chrysomeloidea</taxon>
        <taxon>Cerambycidae</taxon>
        <taxon>Lamiinae</taxon>
        <taxon>Lamiini</taxon>
        <taxon>Anoplophora</taxon>
    </lineage>
</organism>
<feature type="compositionally biased region" description="Polar residues" evidence="7">
    <location>
        <begin position="69"/>
        <end position="79"/>
    </location>
</feature>
<evidence type="ECO:0000313" key="8">
    <source>
        <dbReference type="EMBL" id="JAB64901.1"/>
    </source>
</evidence>
<dbReference type="Pfam" id="PF06910">
    <property type="entry name" value="MEA1"/>
    <property type="match status" value="1"/>
</dbReference>
<name>V5I947_ANOGL</name>
<keyword evidence="6" id="KW-0744">Spermatogenesis</keyword>
<feature type="region of interest" description="Disordered" evidence="7">
    <location>
        <begin position="1"/>
        <end position="22"/>
    </location>
</feature>
<evidence type="ECO:0000256" key="6">
    <source>
        <dbReference type="ARBA" id="ARBA00022871"/>
    </source>
</evidence>
<accession>V5I947</accession>
<sequence length="158" mass="17706">MVTTDTGFPDPDNPSNEIRATNDVILVTDDEEDSDDQETVVLDEYQPLATEDIGDLHQSSSDDEGHDVQITNSTPTNDSVVPPITPMEEVIVKEVWSGPPPKSVDIEMDSKRVDEVKQVMMNVTLPQSSIPEWAANIPEEEWKNQLMKRLQNMKDEGK</sequence>
<evidence type="ECO:0000256" key="2">
    <source>
        <dbReference type="ARBA" id="ARBA00022245"/>
    </source>
</evidence>
<evidence type="ECO:0000256" key="7">
    <source>
        <dbReference type="SAM" id="MobiDB-lite"/>
    </source>
</evidence>
<dbReference type="AlphaFoldDB" id="V5I947"/>
<evidence type="ECO:0000256" key="5">
    <source>
        <dbReference type="ARBA" id="ARBA00022782"/>
    </source>
</evidence>
<dbReference type="PANTHER" id="PTHR17005">
    <property type="entry name" value="MALE-ENHANCED ANTIGEN-1"/>
    <property type="match status" value="1"/>
</dbReference>
<comment type="function">
    <text evidence="1">May play an important role in spermatogenesis and/or testis development.</text>
</comment>
<keyword evidence="5" id="KW-0221">Differentiation</keyword>
<dbReference type="GO" id="GO:0030154">
    <property type="term" value="P:cell differentiation"/>
    <property type="evidence" value="ECO:0007669"/>
    <property type="project" value="UniProtKB-KW"/>
</dbReference>
<dbReference type="EMBL" id="GALX01003565">
    <property type="protein sequence ID" value="JAB64901.1"/>
    <property type="molecule type" value="Transcribed_RNA"/>
</dbReference>
<reference evidence="8" key="1">
    <citation type="submission" date="2013-07" db="EMBL/GenBank/DDBJ databases">
        <title>Midgut Transcriptome Profiling of Anoplphora glabripennis, a Lignocellulose Degrading, Wood-Boring Cerambycid.</title>
        <authorList>
            <person name="Scully E.D."/>
            <person name="Hoover K."/>
            <person name="Carlson J.E."/>
            <person name="Tien M."/>
            <person name="Geib S.M."/>
        </authorList>
    </citation>
    <scope>NUCLEOTIDE SEQUENCE</scope>
</reference>
<keyword evidence="4" id="KW-0597">Phosphoprotein</keyword>
<dbReference type="GO" id="GO:0007283">
    <property type="term" value="P:spermatogenesis"/>
    <property type="evidence" value="ECO:0007669"/>
    <property type="project" value="UniProtKB-KW"/>
</dbReference>
<dbReference type="InterPro" id="IPR009685">
    <property type="entry name" value="MEA1"/>
</dbReference>
<feature type="region of interest" description="Disordered" evidence="7">
    <location>
        <begin position="49"/>
        <end position="84"/>
    </location>
</feature>